<name>A0A387BH11_9LACT</name>
<keyword evidence="4" id="KW-1185">Reference proteome</keyword>
<evidence type="ECO:0000256" key="1">
    <source>
        <dbReference type="PIRSR" id="PIRSR004776-1"/>
    </source>
</evidence>
<sequence length="376" mass="43689">METKNINKQKLKGKQIGLTFGAFAPLHVGHQQLIYKTLMNNDAALVIVTGYDGDRGDKIGLSLEKRFRYLREAYNDELNLRVAMLNENGIPEYPKGWEEWSKALITIVEESIVENFESVSFTLYVSEVEYIDELKKNLPSNFTVEIQDRQMIEISATEIRKDPMKHWDKINRVFRRHFTKKVLIAGSASTGKSTLTRRLARSINAPFSEEYARLYEEEANITDEELKATDYANFILGQSAANYKEICSPSNNGITFFDTDAIVTQTYAALYLSKEENERLKDLFDITIAKENFDLILIVPPITNYVDDGFRNMEWQTSRMEYHNTLLWYFKQYGFEDKIVLLDKQGKNAQEGFYLRYQQAIKAIEVRLNIKIEHLK</sequence>
<evidence type="ECO:0000259" key="2">
    <source>
        <dbReference type="Pfam" id="PF13521"/>
    </source>
</evidence>
<feature type="binding site" evidence="1">
    <location>
        <position position="55"/>
    </location>
    <ligand>
        <name>NAD(+)</name>
        <dbReference type="ChEBI" id="CHEBI:57540"/>
        <label>1</label>
    </ligand>
</feature>
<reference evidence="3 4" key="1">
    <citation type="submission" date="2018-09" db="EMBL/GenBank/DDBJ databases">
        <title>Genome sequencing of strain 1JSPR-7.</title>
        <authorList>
            <person name="Heo J."/>
            <person name="Kim S.-J."/>
            <person name="Kwon S.-W."/>
        </authorList>
    </citation>
    <scope>NUCLEOTIDE SEQUENCE [LARGE SCALE GENOMIC DNA]</scope>
    <source>
        <strain evidence="3 4">1JSPR-7</strain>
    </source>
</reference>
<evidence type="ECO:0000313" key="4">
    <source>
        <dbReference type="Proteomes" id="UP000269374"/>
    </source>
</evidence>
<dbReference type="InterPro" id="IPR016429">
    <property type="entry name" value="NAD_NadR"/>
</dbReference>
<feature type="domain" description="NadR/Ttd14 AAA" evidence="2">
    <location>
        <begin position="181"/>
        <end position="336"/>
    </location>
</feature>
<protein>
    <submittedName>
        <fullName evidence="3">Nicotinamide-nucleotide adenylyltransferase</fullName>
        <ecNumber evidence="3">2.7.7.1</ecNumber>
    </submittedName>
</protein>
<dbReference type="Gene3D" id="3.40.50.300">
    <property type="entry name" value="P-loop containing nucleotide triphosphate hydrolases"/>
    <property type="match status" value="1"/>
</dbReference>
<dbReference type="SUPFAM" id="SSF52540">
    <property type="entry name" value="P-loop containing nucleoside triphosphate hydrolases"/>
    <property type="match status" value="1"/>
</dbReference>
<dbReference type="InterPro" id="IPR038727">
    <property type="entry name" value="NadR/Ttd14_AAA_dom"/>
</dbReference>
<dbReference type="KEGG" id="lact:D7I46_03910"/>
<feature type="binding site" evidence="1">
    <location>
        <begin position="20"/>
        <end position="23"/>
    </location>
    <ligand>
        <name>NAD(+)</name>
        <dbReference type="ChEBI" id="CHEBI:57540"/>
        <label>1</label>
    </ligand>
</feature>
<dbReference type="InterPro" id="IPR052735">
    <property type="entry name" value="NAD_biosynth-regulator"/>
</dbReference>
<dbReference type="EMBL" id="CP032627">
    <property type="protein sequence ID" value="AYG00307.1"/>
    <property type="molecule type" value="Genomic_DNA"/>
</dbReference>
<dbReference type="Proteomes" id="UP000269374">
    <property type="component" value="Chromosome"/>
</dbReference>
<dbReference type="GO" id="GO:0009435">
    <property type="term" value="P:NAD+ biosynthetic process"/>
    <property type="evidence" value="ECO:0007669"/>
    <property type="project" value="InterPro"/>
</dbReference>
<dbReference type="GO" id="GO:0050262">
    <property type="term" value="F:ribosylnicotinamide kinase activity"/>
    <property type="evidence" value="ECO:0007669"/>
    <property type="project" value="InterPro"/>
</dbReference>
<dbReference type="PIRSF" id="PIRSF004776">
    <property type="entry name" value="NadR_NMNAT/RNK"/>
    <property type="match status" value="1"/>
</dbReference>
<dbReference type="PANTHER" id="PTHR37512">
    <property type="entry name" value="TRIFUNCTIONAL NAD BIOSYNTHESIS/REGULATOR PROTEIN NADR"/>
    <property type="match status" value="1"/>
</dbReference>
<dbReference type="GO" id="GO:0000166">
    <property type="term" value="F:nucleotide binding"/>
    <property type="evidence" value="ECO:0007669"/>
    <property type="project" value="UniProtKB-KW"/>
</dbReference>
<dbReference type="SUPFAM" id="SSF52374">
    <property type="entry name" value="Nucleotidylyl transferase"/>
    <property type="match status" value="1"/>
</dbReference>
<dbReference type="RefSeq" id="WP_120771695.1">
    <property type="nucleotide sequence ID" value="NZ_CP032627.1"/>
</dbReference>
<feature type="binding site" evidence="1">
    <location>
        <begin position="87"/>
        <end position="100"/>
    </location>
    <ligand>
        <name>NAD(+)</name>
        <dbReference type="ChEBI" id="CHEBI:57540"/>
        <label>1</label>
    </ligand>
</feature>
<evidence type="ECO:0000313" key="3">
    <source>
        <dbReference type="EMBL" id="AYG00307.1"/>
    </source>
</evidence>
<keyword evidence="1" id="KW-0547">Nucleotide-binding</keyword>
<accession>A0A387BH11</accession>
<keyword evidence="3" id="KW-0548">Nucleotidyltransferase</keyword>
<organism evidence="3 4">
    <name type="scientific">Lactococcus allomyrinae</name>
    <dbReference type="NCBI Taxonomy" id="2419773"/>
    <lineage>
        <taxon>Bacteria</taxon>
        <taxon>Bacillati</taxon>
        <taxon>Bacillota</taxon>
        <taxon>Bacilli</taxon>
        <taxon>Lactobacillales</taxon>
        <taxon>Streptococcaceae</taxon>
        <taxon>Lactococcus</taxon>
    </lineage>
</organism>
<dbReference type="OrthoDB" id="9802794at2"/>
<dbReference type="InterPro" id="IPR027417">
    <property type="entry name" value="P-loop_NTPase"/>
</dbReference>
<dbReference type="PANTHER" id="PTHR37512:SF1">
    <property type="entry name" value="NADR_TTD14 AAA DOMAIN-CONTAINING PROTEIN"/>
    <property type="match status" value="1"/>
</dbReference>
<proteinExistence type="predicted"/>
<dbReference type="AlphaFoldDB" id="A0A387BH11"/>
<dbReference type="GO" id="GO:0000309">
    <property type="term" value="F:nicotinamide-nucleotide adenylyltransferase activity"/>
    <property type="evidence" value="ECO:0007669"/>
    <property type="project" value="UniProtKB-EC"/>
</dbReference>
<gene>
    <name evidence="3" type="ORF">D7I46_03910</name>
</gene>
<feature type="binding site" evidence="1">
    <location>
        <position position="27"/>
    </location>
    <ligand>
        <name>NAD(+)</name>
        <dbReference type="ChEBI" id="CHEBI:57540"/>
        <label>1</label>
    </ligand>
</feature>
<dbReference type="NCBIfam" id="TIGR01526">
    <property type="entry name" value="nadR_NMN_Atrans"/>
    <property type="match status" value="1"/>
</dbReference>
<dbReference type="InterPro" id="IPR006417">
    <property type="entry name" value="NadR_NMN_Atrans"/>
</dbReference>
<keyword evidence="3" id="KW-0808">Transferase</keyword>
<dbReference type="Pfam" id="PF13521">
    <property type="entry name" value="AAA_28"/>
    <property type="match status" value="1"/>
</dbReference>
<dbReference type="EC" id="2.7.7.1" evidence="3"/>
<dbReference type="InterPro" id="IPR014729">
    <property type="entry name" value="Rossmann-like_a/b/a_fold"/>
</dbReference>
<dbReference type="Gene3D" id="3.40.50.620">
    <property type="entry name" value="HUPs"/>
    <property type="match status" value="1"/>
</dbReference>